<dbReference type="InterPro" id="IPR027961">
    <property type="entry name" value="DUF4442"/>
</dbReference>
<dbReference type="AlphaFoldDB" id="K2KR17"/>
<dbReference type="InterPro" id="IPR029069">
    <property type="entry name" value="HotDog_dom_sf"/>
</dbReference>
<evidence type="ECO:0000313" key="2">
    <source>
        <dbReference type="Proteomes" id="UP000014115"/>
    </source>
</evidence>
<keyword evidence="2" id="KW-1185">Reference proteome</keyword>
<dbReference type="STRING" id="740709.A10D4_12213"/>
<dbReference type="EMBL" id="AMRG01000019">
    <property type="protein sequence ID" value="EKE79945.1"/>
    <property type="molecule type" value="Genomic_DNA"/>
</dbReference>
<dbReference type="Pfam" id="PF14539">
    <property type="entry name" value="DUF4442"/>
    <property type="match status" value="1"/>
</dbReference>
<organism evidence="1 2">
    <name type="scientific">Idiomarina xiamenensis 10-D-4</name>
    <dbReference type="NCBI Taxonomy" id="740709"/>
    <lineage>
        <taxon>Bacteria</taxon>
        <taxon>Pseudomonadati</taxon>
        <taxon>Pseudomonadota</taxon>
        <taxon>Gammaproteobacteria</taxon>
        <taxon>Alteromonadales</taxon>
        <taxon>Idiomarinaceae</taxon>
        <taxon>Idiomarina</taxon>
    </lineage>
</organism>
<dbReference type="Gene3D" id="3.10.129.10">
    <property type="entry name" value="Hotdog Thioesterase"/>
    <property type="match status" value="1"/>
</dbReference>
<comment type="caution">
    <text evidence="1">The sequence shown here is derived from an EMBL/GenBank/DDBJ whole genome shotgun (WGS) entry which is preliminary data.</text>
</comment>
<sequence>MGDLFMSDHQSVNPILSLYQRFQRYPFGSRLFSWVFSRKAPYFANIKPLVTQLQPNYCELKFNKRKAVQNHIGTVHVIAICNGMEMAMGGLAEATIPKHLRWIPKGMQVDYTAKSTGKHIRVVAETSPEQWQPGDLPVKVTAYRDDGTVVVQGHILLYVSEKPTKA</sequence>
<proteinExistence type="predicted"/>
<dbReference type="eggNOG" id="COG2050">
    <property type="taxonomic scope" value="Bacteria"/>
</dbReference>
<dbReference type="PATRIC" id="fig|740709.3.peg.2467"/>
<evidence type="ECO:0000313" key="1">
    <source>
        <dbReference type="EMBL" id="EKE79945.1"/>
    </source>
</evidence>
<dbReference type="CDD" id="cd03443">
    <property type="entry name" value="PaaI_thioesterase"/>
    <property type="match status" value="1"/>
</dbReference>
<accession>K2KR17</accession>
<gene>
    <name evidence="1" type="ORF">A10D4_12213</name>
</gene>
<dbReference type="SUPFAM" id="SSF54637">
    <property type="entry name" value="Thioesterase/thiol ester dehydrase-isomerase"/>
    <property type="match status" value="1"/>
</dbReference>
<reference evidence="1 2" key="1">
    <citation type="journal article" date="2012" name="J. Bacteriol.">
        <title>Genome Sequence of Idiomarina xiamenensis Type Strain 10-D-4.</title>
        <authorList>
            <person name="Lai Q."/>
            <person name="Wang L."/>
            <person name="Wang W."/>
            <person name="Shao Z."/>
        </authorList>
    </citation>
    <scope>NUCLEOTIDE SEQUENCE [LARGE SCALE GENOMIC DNA]</scope>
    <source>
        <strain evidence="1 2">10-D-4</strain>
    </source>
</reference>
<name>K2KR17_9GAMM</name>
<dbReference type="Proteomes" id="UP000014115">
    <property type="component" value="Unassembled WGS sequence"/>
</dbReference>
<protein>
    <submittedName>
        <fullName evidence="1">Thioesterase</fullName>
    </submittedName>
</protein>